<feature type="region of interest" description="Disordered" evidence="1">
    <location>
        <begin position="38"/>
        <end position="72"/>
    </location>
</feature>
<feature type="region of interest" description="Disordered" evidence="1">
    <location>
        <begin position="104"/>
        <end position="148"/>
    </location>
</feature>
<feature type="compositionally biased region" description="Polar residues" evidence="1">
    <location>
        <begin position="104"/>
        <end position="144"/>
    </location>
</feature>
<evidence type="ECO:0000256" key="1">
    <source>
        <dbReference type="SAM" id="MobiDB-lite"/>
    </source>
</evidence>
<dbReference type="AlphaFoldDB" id="A0AA39ZXJ2"/>
<organism evidence="2 3">
    <name type="scientific">Lasiosphaeris hirsuta</name>
    <dbReference type="NCBI Taxonomy" id="260670"/>
    <lineage>
        <taxon>Eukaryota</taxon>
        <taxon>Fungi</taxon>
        <taxon>Dikarya</taxon>
        <taxon>Ascomycota</taxon>
        <taxon>Pezizomycotina</taxon>
        <taxon>Sordariomycetes</taxon>
        <taxon>Sordariomycetidae</taxon>
        <taxon>Sordariales</taxon>
        <taxon>Lasiosphaeriaceae</taxon>
        <taxon>Lasiosphaeris</taxon>
    </lineage>
</organism>
<name>A0AA39ZXJ2_9PEZI</name>
<protein>
    <submittedName>
        <fullName evidence="2">Uncharacterized protein</fullName>
    </submittedName>
</protein>
<dbReference type="EMBL" id="JAUKUA010000007">
    <property type="protein sequence ID" value="KAK0705446.1"/>
    <property type="molecule type" value="Genomic_DNA"/>
</dbReference>
<evidence type="ECO:0000313" key="2">
    <source>
        <dbReference type="EMBL" id="KAK0705446.1"/>
    </source>
</evidence>
<comment type="caution">
    <text evidence="2">The sequence shown here is derived from an EMBL/GenBank/DDBJ whole genome shotgun (WGS) entry which is preliminary data.</text>
</comment>
<reference evidence="2" key="1">
    <citation type="submission" date="2023-06" db="EMBL/GenBank/DDBJ databases">
        <title>Genome-scale phylogeny and comparative genomics of the fungal order Sordariales.</title>
        <authorList>
            <consortium name="Lawrence Berkeley National Laboratory"/>
            <person name="Hensen N."/>
            <person name="Bonometti L."/>
            <person name="Westerberg I."/>
            <person name="Brannstrom I.O."/>
            <person name="Guillou S."/>
            <person name="Cros-Aarteil S."/>
            <person name="Calhoun S."/>
            <person name="Haridas S."/>
            <person name="Kuo A."/>
            <person name="Mondo S."/>
            <person name="Pangilinan J."/>
            <person name="Riley R."/>
            <person name="Labutti K."/>
            <person name="Andreopoulos B."/>
            <person name="Lipzen A."/>
            <person name="Chen C."/>
            <person name="Yanf M."/>
            <person name="Daum C."/>
            <person name="Ng V."/>
            <person name="Clum A."/>
            <person name="Steindorff A."/>
            <person name="Ohm R."/>
            <person name="Martin F."/>
            <person name="Silar P."/>
            <person name="Natvig D."/>
            <person name="Lalanne C."/>
            <person name="Gautier V."/>
            <person name="Ament-Velasquez S.L."/>
            <person name="Kruys A."/>
            <person name="Hutchinson M.I."/>
            <person name="Powell A.J."/>
            <person name="Barry K."/>
            <person name="Miller A.N."/>
            <person name="Grigoriev I.V."/>
            <person name="Debuchy R."/>
            <person name="Gladieux P."/>
            <person name="Thoren M.H."/>
            <person name="Johannesson H."/>
        </authorList>
    </citation>
    <scope>NUCLEOTIDE SEQUENCE</scope>
    <source>
        <strain evidence="2">SMH4607-1</strain>
    </source>
</reference>
<feature type="compositionally biased region" description="Pro residues" evidence="1">
    <location>
        <begin position="48"/>
        <end position="57"/>
    </location>
</feature>
<gene>
    <name evidence="2" type="ORF">B0H67DRAFT_594084</name>
</gene>
<evidence type="ECO:0000313" key="3">
    <source>
        <dbReference type="Proteomes" id="UP001172102"/>
    </source>
</evidence>
<accession>A0AA39ZXJ2</accession>
<dbReference type="Proteomes" id="UP001172102">
    <property type="component" value="Unassembled WGS sequence"/>
</dbReference>
<keyword evidence="3" id="KW-1185">Reference proteome</keyword>
<sequence>MAPGSDERLGAFSTSTDILFSSQRDVLMGAGGWTASAAPRNSQLPIPNLNPTPPQSFVPPQGQTAPHGSDKGYGAYDSLPECCRISAVDNLFIVCRLSQATTVSVPSSASRSTGGPSTTERLHSNPQRKGVQNTSSPESQNSAPGGNASIYRRLRDMSQVHPTSSLNEPLHDAGGLSEPLLKYLAQSPQVDGTIYGRVQERELSRVRAMILASDHDVASDETRLRD</sequence>
<proteinExistence type="predicted"/>